<feature type="domain" description="Response regulatory" evidence="6">
    <location>
        <begin position="20"/>
        <end position="138"/>
    </location>
</feature>
<dbReference type="PROSITE" id="PS50110">
    <property type="entry name" value="RESPONSE_REGULATORY"/>
    <property type="match status" value="1"/>
</dbReference>
<dbReference type="Proteomes" id="UP001457282">
    <property type="component" value="Unassembled WGS sequence"/>
</dbReference>
<dbReference type="InterPro" id="IPR011006">
    <property type="entry name" value="CheY-like_superfamily"/>
</dbReference>
<evidence type="ECO:0000256" key="2">
    <source>
        <dbReference type="ARBA" id="ARBA00023015"/>
    </source>
</evidence>
<feature type="compositionally biased region" description="Low complexity" evidence="5">
    <location>
        <begin position="168"/>
        <end position="226"/>
    </location>
</feature>
<organism evidence="7 8">
    <name type="scientific">Rubus argutus</name>
    <name type="common">Southern blackberry</name>
    <dbReference type="NCBI Taxonomy" id="59490"/>
    <lineage>
        <taxon>Eukaryota</taxon>
        <taxon>Viridiplantae</taxon>
        <taxon>Streptophyta</taxon>
        <taxon>Embryophyta</taxon>
        <taxon>Tracheophyta</taxon>
        <taxon>Spermatophyta</taxon>
        <taxon>Magnoliopsida</taxon>
        <taxon>eudicotyledons</taxon>
        <taxon>Gunneridae</taxon>
        <taxon>Pentapetalae</taxon>
        <taxon>rosids</taxon>
        <taxon>fabids</taxon>
        <taxon>Rosales</taxon>
        <taxon>Rosaceae</taxon>
        <taxon>Rosoideae</taxon>
        <taxon>Rosoideae incertae sedis</taxon>
        <taxon>Rubus</taxon>
    </lineage>
</organism>
<proteinExistence type="predicted"/>
<evidence type="ECO:0000259" key="6">
    <source>
        <dbReference type="PROSITE" id="PS50110"/>
    </source>
</evidence>
<keyword evidence="3" id="KW-0804">Transcription</keyword>
<keyword evidence="1" id="KW-0902">Two-component regulatory system</keyword>
<keyword evidence="8" id="KW-1185">Reference proteome</keyword>
<evidence type="ECO:0000256" key="5">
    <source>
        <dbReference type="SAM" id="MobiDB-lite"/>
    </source>
</evidence>
<dbReference type="EMBL" id="JBEDUW010000005">
    <property type="protein sequence ID" value="KAK9929157.1"/>
    <property type="molecule type" value="Genomic_DNA"/>
</dbReference>
<dbReference type="Gene3D" id="3.40.50.2300">
    <property type="match status" value="1"/>
</dbReference>
<evidence type="ECO:0000256" key="4">
    <source>
        <dbReference type="PROSITE-ProRule" id="PRU00169"/>
    </source>
</evidence>
<dbReference type="SMART" id="SM00448">
    <property type="entry name" value="REC"/>
    <property type="match status" value="1"/>
</dbReference>
<comment type="caution">
    <text evidence="7">The sequence shown here is derived from an EMBL/GenBank/DDBJ whole genome shotgun (WGS) entry which is preliminary data.</text>
</comment>
<dbReference type="Pfam" id="PF00072">
    <property type="entry name" value="Response_reg"/>
    <property type="match status" value="1"/>
</dbReference>
<dbReference type="PANTHER" id="PTHR43874">
    <property type="entry name" value="TWO-COMPONENT RESPONSE REGULATOR"/>
    <property type="match status" value="1"/>
</dbReference>
<dbReference type="PANTHER" id="PTHR43874:SF50">
    <property type="entry name" value="TWO-COMPONENT RESPONSE REGULATOR ARR3-RELATED"/>
    <property type="match status" value="1"/>
</dbReference>
<protein>
    <recommendedName>
        <fullName evidence="6">Response regulatory domain-containing protein</fullName>
    </recommendedName>
</protein>
<evidence type="ECO:0000256" key="1">
    <source>
        <dbReference type="ARBA" id="ARBA00023012"/>
    </source>
</evidence>
<dbReference type="GO" id="GO:0000160">
    <property type="term" value="P:phosphorelay signal transduction system"/>
    <property type="evidence" value="ECO:0007669"/>
    <property type="project" value="UniProtKB-KW"/>
</dbReference>
<dbReference type="InterPro" id="IPR045279">
    <property type="entry name" value="ARR-like"/>
</dbReference>
<dbReference type="InterPro" id="IPR001789">
    <property type="entry name" value="Sig_transdc_resp-reg_receiver"/>
</dbReference>
<accession>A0AAW1WXP3</accession>
<dbReference type="GO" id="GO:0009736">
    <property type="term" value="P:cytokinin-activated signaling pathway"/>
    <property type="evidence" value="ECO:0007669"/>
    <property type="project" value="InterPro"/>
</dbReference>
<keyword evidence="2" id="KW-0805">Transcription regulation</keyword>
<feature type="region of interest" description="Disordered" evidence="5">
    <location>
        <begin position="149"/>
        <end position="226"/>
    </location>
</feature>
<dbReference type="SUPFAM" id="SSF52172">
    <property type="entry name" value="CheY-like"/>
    <property type="match status" value="1"/>
</dbReference>
<reference evidence="7 8" key="1">
    <citation type="journal article" date="2023" name="G3 (Bethesda)">
        <title>A chromosome-length genome assembly and annotation of blackberry (Rubus argutus, cv. 'Hillquist').</title>
        <authorList>
            <person name="Bruna T."/>
            <person name="Aryal R."/>
            <person name="Dudchenko O."/>
            <person name="Sargent D.J."/>
            <person name="Mead D."/>
            <person name="Buti M."/>
            <person name="Cavallini A."/>
            <person name="Hytonen T."/>
            <person name="Andres J."/>
            <person name="Pham M."/>
            <person name="Weisz D."/>
            <person name="Mascagni F."/>
            <person name="Usai G."/>
            <person name="Natali L."/>
            <person name="Bassil N."/>
            <person name="Fernandez G.E."/>
            <person name="Lomsadze A."/>
            <person name="Armour M."/>
            <person name="Olukolu B."/>
            <person name="Poorten T."/>
            <person name="Britton C."/>
            <person name="Davik J."/>
            <person name="Ashrafi H."/>
            <person name="Aiden E.L."/>
            <person name="Borodovsky M."/>
            <person name="Worthington M."/>
        </authorList>
    </citation>
    <scope>NUCLEOTIDE SEQUENCE [LARGE SCALE GENOMIC DNA]</scope>
    <source>
        <strain evidence="7">PI 553951</strain>
    </source>
</reference>
<evidence type="ECO:0000256" key="3">
    <source>
        <dbReference type="ARBA" id="ARBA00023163"/>
    </source>
</evidence>
<gene>
    <name evidence="7" type="ORF">M0R45_026263</name>
</gene>
<keyword evidence="4" id="KW-0597">Phosphoprotein</keyword>
<evidence type="ECO:0000313" key="8">
    <source>
        <dbReference type="Proteomes" id="UP001457282"/>
    </source>
</evidence>
<dbReference type="AlphaFoldDB" id="A0AAW1WXP3"/>
<sequence length="226" mass="24104">MAKNLDSLDVSSMSNFENAHMLVVDDNAVNLKLIECWLKSSSCKVTAVDSGLRALQFLEVDGLKVDLIITDYCMPKMNGYELLKKIKESPNFKEVPVVIMSSDNVLTHINMCLNEGAIDFLLKSVKISDIEELSLYMKKDVGGVKESGINKRKLGESSGQPSSPPSILPQTTSLSSPSPPLSSTSSFSASSSGQLSSPPSILPQTASLLSPSPPLSSTSSFSAPSS</sequence>
<feature type="modified residue" description="4-aspartylphosphate" evidence="4">
    <location>
        <position position="71"/>
    </location>
</feature>
<name>A0AAW1WXP3_RUBAR</name>
<evidence type="ECO:0000313" key="7">
    <source>
        <dbReference type="EMBL" id="KAK9929157.1"/>
    </source>
</evidence>